<dbReference type="KEGG" id="goe:100902424"/>
<feature type="transmembrane region" description="Helical" evidence="10">
    <location>
        <begin position="57"/>
        <end position="78"/>
    </location>
</feature>
<evidence type="ECO:0000256" key="7">
    <source>
        <dbReference type="ARBA" id="ARBA00023098"/>
    </source>
</evidence>
<reference evidence="12" key="1">
    <citation type="submission" date="2025-08" db="UniProtKB">
        <authorList>
            <consortium name="RefSeq"/>
        </authorList>
    </citation>
    <scope>IDENTIFICATION</scope>
</reference>
<feature type="transmembrane region" description="Helical" evidence="10">
    <location>
        <begin position="143"/>
        <end position="159"/>
    </location>
</feature>
<sequence>MDILAKLPRDDRYVGFVWDHPQFVLGIIFVYLWYVLKAGPSWMSKRRAYNLKWATRVFNLSQVIANLWFSYHTITIAWRHYPKGHFSFGCIPPSKMAELDSKTDSDMIVFAGLVYFWVRLFDLLDTVFFVLAKKESHVSFLHVYHHAVVVLTFYLYLRSGWWPSLFYAGVINSIVHIVMYTYYFLSTFPGLRPYLWWKKYLTAMQIMQFSILALQLSWNTVFNCGYPVAVCQYNLVQAFIFLTLFTQFYVENYKLGKKTV</sequence>
<feature type="transmembrane region" description="Helical" evidence="10">
    <location>
        <begin position="108"/>
        <end position="131"/>
    </location>
</feature>
<protein>
    <recommendedName>
        <fullName evidence="10">Elongation of very long chain fatty acids protein</fullName>
        <ecNumber evidence="10">2.3.1.199</ecNumber>
    </recommendedName>
    <alternativeName>
        <fullName evidence="10">Very-long-chain 3-oxoacyl-CoA synthase</fullName>
    </alternativeName>
</protein>
<dbReference type="EC" id="2.3.1.199" evidence="10"/>
<keyword evidence="11" id="KW-1185">Reference proteome</keyword>
<keyword evidence="4 10" id="KW-0812">Transmembrane</keyword>
<evidence type="ECO:0000313" key="12">
    <source>
        <dbReference type="RefSeq" id="XP_003746927.2"/>
    </source>
</evidence>
<accession>A0AAJ6QXG4</accession>
<evidence type="ECO:0000256" key="4">
    <source>
        <dbReference type="ARBA" id="ARBA00022692"/>
    </source>
</evidence>
<dbReference type="AlphaFoldDB" id="A0AAJ6QXG4"/>
<dbReference type="GO" id="GO:0034625">
    <property type="term" value="P:fatty acid elongation, monounsaturated fatty acid"/>
    <property type="evidence" value="ECO:0007669"/>
    <property type="project" value="TreeGrafter"/>
</dbReference>
<comment type="similarity">
    <text evidence="10">Belongs to the ELO family.</text>
</comment>
<dbReference type="RefSeq" id="XP_003746927.2">
    <property type="nucleotide sequence ID" value="XM_003746879.2"/>
</dbReference>
<comment type="subcellular location">
    <subcellularLocation>
        <location evidence="1">Membrane</location>
        <topology evidence="1">Multi-pass membrane protein</topology>
    </subcellularLocation>
</comment>
<keyword evidence="3 10" id="KW-0808">Transferase</keyword>
<evidence type="ECO:0000313" key="11">
    <source>
        <dbReference type="Proteomes" id="UP000694867"/>
    </source>
</evidence>
<feature type="transmembrane region" description="Helical" evidence="10">
    <location>
        <begin position="230"/>
        <end position="250"/>
    </location>
</feature>
<dbReference type="GeneID" id="100902424"/>
<proteinExistence type="inferred from homology"/>
<dbReference type="GO" id="GO:0030148">
    <property type="term" value="P:sphingolipid biosynthetic process"/>
    <property type="evidence" value="ECO:0007669"/>
    <property type="project" value="TreeGrafter"/>
</dbReference>
<keyword evidence="2 10" id="KW-0444">Lipid biosynthesis</keyword>
<keyword evidence="8 10" id="KW-0472">Membrane</keyword>
<feature type="transmembrane region" description="Helical" evidence="10">
    <location>
        <begin position="197"/>
        <end position="218"/>
    </location>
</feature>
<feature type="transmembrane region" description="Helical" evidence="10">
    <location>
        <begin position="20"/>
        <end position="36"/>
    </location>
</feature>
<dbReference type="Proteomes" id="UP000694867">
    <property type="component" value="Unplaced"/>
</dbReference>
<evidence type="ECO:0000256" key="6">
    <source>
        <dbReference type="ARBA" id="ARBA00022989"/>
    </source>
</evidence>
<keyword evidence="7 10" id="KW-0443">Lipid metabolism</keyword>
<evidence type="ECO:0000256" key="9">
    <source>
        <dbReference type="ARBA" id="ARBA00023160"/>
    </source>
</evidence>
<dbReference type="Pfam" id="PF01151">
    <property type="entry name" value="ELO"/>
    <property type="match status" value="1"/>
</dbReference>
<evidence type="ECO:0000256" key="8">
    <source>
        <dbReference type="ARBA" id="ARBA00023136"/>
    </source>
</evidence>
<evidence type="ECO:0000256" key="1">
    <source>
        <dbReference type="ARBA" id="ARBA00004141"/>
    </source>
</evidence>
<dbReference type="InterPro" id="IPR002076">
    <property type="entry name" value="ELO_fam"/>
</dbReference>
<dbReference type="GO" id="GO:0005789">
    <property type="term" value="C:endoplasmic reticulum membrane"/>
    <property type="evidence" value="ECO:0007669"/>
    <property type="project" value="TreeGrafter"/>
</dbReference>
<dbReference type="PANTHER" id="PTHR11157">
    <property type="entry name" value="FATTY ACID ACYL TRANSFERASE-RELATED"/>
    <property type="match status" value="1"/>
</dbReference>
<name>A0AAJ6QXG4_9ACAR</name>
<dbReference type="InterPro" id="IPR030457">
    <property type="entry name" value="ELO_CS"/>
</dbReference>
<evidence type="ECO:0000256" key="3">
    <source>
        <dbReference type="ARBA" id="ARBA00022679"/>
    </source>
</evidence>
<dbReference type="PROSITE" id="PS01188">
    <property type="entry name" value="ELO"/>
    <property type="match status" value="1"/>
</dbReference>
<dbReference type="GO" id="GO:0009922">
    <property type="term" value="F:fatty acid elongase activity"/>
    <property type="evidence" value="ECO:0007669"/>
    <property type="project" value="UniProtKB-EC"/>
</dbReference>
<keyword evidence="9 10" id="KW-0275">Fatty acid biosynthesis</keyword>
<evidence type="ECO:0000256" key="2">
    <source>
        <dbReference type="ARBA" id="ARBA00022516"/>
    </source>
</evidence>
<comment type="catalytic activity">
    <reaction evidence="10">
        <text>a very-long-chain acyl-CoA + malonyl-CoA + H(+) = a very-long-chain 3-oxoacyl-CoA + CO2 + CoA</text>
        <dbReference type="Rhea" id="RHEA:32727"/>
        <dbReference type="ChEBI" id="CHEBI:15378"/>
        <dbReference type="ChEBI" id="CHEBI:16526"/>
        <dbReference type="ChEBI" id="CHEBI:57287"/>
        <dbReference type="ChEBI" id="CHEBI:57384"/>
        <dbReference type="ChEBI" id="CHEBI:90725"/>
        <dbReference type="ChEBI" id="CHEBI:90736"/>
        <dbReference type="EC" id="2.3.1.199"/>
    </reaction>
</comment>
<dbReference type="GO" id="GO:0034626">
    <property type="term" value="P:fatty acid elongation, polyunsaturated fatty acid"/>
    <property type="evidence" value="ECO:0007669"/>
    <property type="project" value="TreeGrafter"/>
</dbReference>
<gene>
    <name evidence="12" type="primary">LOC100902424</name>
</gene>
<keyword evidence="5 10" id="KW-0276">Fatty acid metabolism</keyword>
<dbReference type="PANTHER" id="PTHR11157:SF69">
    <property type="entry name" value="ELONGATION OF VERY LONG CHAIN FATTY ACIDS PROTEIN 7"/>
    <property type="match status" value="1"/>
</dbReference>
<evidence type="ECO:0000256" key="5">
    <source>
        <dbReference type="ARBA" id="ARBA00022832"/>
    </source>
</evidence>
<dbReference type="GO" id="GO:0019367">
    <property type="term" value="P:fatty acid elongation, saturated fatty acid"/>
    <property type="evidence" value="ECO:0007669"/>
    <property type="project" value="TreeGrafter"/>
</dbReference>
<dbReference type="GO" id="GO:0042761">
    <property type="term" value="P:very long-chain fatty acid biosynthetic process"/>
    <property type="evidence" value="ECO:0007669"/>
    <property type="project" value="TreeGrafter"/>
</dbReference>
<organism evidence="11 12">
    <name type="scientific">Galendromus occidentalis</name>
    <name type="common">western predatory mite</name>
    <dbReference type="NCBI Taxonomy" id="34638"/>
    <lineage>
        <taxon>Eukaryota</taxon>
        <taxon>Metazoa</taxon>
        <taxon>Ecdysozoa</taxon>
        <taxon>Arthropoda</taxon>
        <taxon>Chelicerata</taxon>
        <taxon>Arachnida</taxon>
        <taxon>Acari</taxon>
        <taxon>Parasitiformes</taxon>
        <taxon>Mesostigmata</taxon>
        <taxon>Gamasina</taxon>
        <taxon>Phytoseioidea</taxon>
        <taxon>Phytoseiidae</taxon>
        <taxon>Typhlodrominae</taxon>
        <taxon>Galendromus</taxon>
    </lineage>
</organism>
<keyword evidence="6 10" id="KW-1133">Transmembrane helix</keyword>
<evidence type="ECO:0000256" key="10">
    <source>
        <dbReference type="RuleBase" id="RU361115"/>
    </source>
</evidence>
<feature type="transmembrane region" description="Helical" evidence="10">
    <location>
        <begin position="165"/>
        <end position="185"/>
    </location>
</feature>